<evidence type="ECO:0000313" key="3">
    <source>
        <dbReference type="Proteomes" id="UP000191931"/>
    </source>
</evidence>
<dbReference type="Proteomes" id="UP000191931">
    <property type="component" value="Unassembled WGS sequence"/>
</dbReference>
<reference evidence="2 3" key="1">
    <citation type="submission" date="2017-03" db="EMBL/GenBank/DDBJ databases">
        <authorList>
            <person name="Afonso C.L."/>
            <person name="Miller P.J."/>
            <person name="Scott M.A."/>
            <person name="Spackman E."/>
            <person name="Goraichik I."/>
            <person name="Dimitrov K.M."/>
            <person name="Suarez D.L."/>
            <person name="Swayne D.E."/>
        </authorList>
    </citation>
    <scope>NUCLEOTIDE SEQUENCE [LARGE SCALE GENOMIC DNA]</scope>
    <source>
        <strain evidence="2">PRJEB14757</strain>
    </source>
</reference>
<dbReference type="OrthoDB" id="5525116at2"/>
<sequence>MAHYEHLPIFKKMLDLSVHIENIASHFSRNHRYTLGSELRSMCHEALSLIVEANSTRERVPQLIKLRLLLERIKIHLIIAREVKAFNQKRSFLTATELVVNVSRQNEGWLKSVQSRPSKGR</sequence>
<name>A0A1W1H7X7_9BACT</name>
<dbReference type="InterPro" id="IPR036583">
    <property type="entry name" value="23S_rRNA_IVS_sf"/>
</dbReference>
<feature type="domain" description="bAvd-like" evidence="1">
    <location>
        <begin position="11"/>
        <end position="113"/>
    </location>
</feature>
<dbReference type="EMBL" id="FWEV01000045">
    <property type="protein sequence ID" value="SLM28553.1"/>
    <property type="molecule type" value="Genomic_DNA"/>
</dbReference>
<dbReference type="Pfam" id="PF22296">
    <property type="entry name" value="bAvd"/>
    <property type="match status" value="1"/>
</dbReference>
<proteinExistence type="predicted"/>
<gene>
    <name evidence="2" type="ORF">MTBBW1_1390013</name>
</gene>
<dbReference type="AlphaFoldDB" id="A0A1W1H7X7"/>
<evidence type="ECO:0000259" key="1">
    <source>
        <dbReference type="Pfam" id="PF22296"/>
    </source>
</evidence>
<evidence type="ECO:0000313" key="2">
    <source>
        <dbReference type="EMBL" id="SLM28553.1"/>
    </source>
</evidence>
<accession>A0A1W1H7X7</accession>
<protein>
    <recommendedName>
        <fullName evidence="1">bAvd-like domain-containing protein</fullName>
    </recommendedName>
</protein>
<dbReference type="SUPFAM" id="SSF158446">
    <property type="entry name" value="IVS-encoded protein-like"/>
    <property type="match status" value="1"/>
</dbReference>
<dbReference type="CDD" id="cd16376">
    <property type="entry name" value="Avd_like"/>
    <property type="match status" value="1"/>
</dbReference>
<dbReference type="Gene3D" id="1.20.1440.60">
    <property type="entry name" value="23S rRNA-intervening sequence"/>
    <property type="match status" value="1"/>
</dbReference>
<keyword evidence="3" id="KW-1185">Reference proteome</keyword>
<dbReference type="InterPro" id="IPR055360">
    <property type="entry name" value="bAvd"/>
</dbReference>
<organism evidence="2 3">
    <name type="scientific">Desulfamplus magnetovallimortis</name>
    <dbReference type="NCBI Taxonomy" id="1246637"/>
    <lineage>
        <taxon>Bacteria</taxon>
        <taxon>Pseudomonadati</taxon>
        <taxon>Thermodesulfobacteriota</taxon>
        <taxon>Desulfobacteria</taxon>
        <taxon>Desulfobacterales</taxon>
        <taxon>Desulfobacteraceae</taxon>
        <taxon>Desulfamplus</taxon>
    </lineage>
</organism>